<dbReference type="EMBL" id="FN649760">
    <property type="protein sequence ID" value="CBN79979.1"/>
    <property type="molecule type" value="Genomic_DNA"/>
</dbReference>
<protein>
    <submittedName>
        <fullName evidence="3">Thioredoxin-like protein</fullName>
    </submittedName>
</protein>
<dbReference type="PANTHER" id="PTHR47353:SF1">
    <property type="entry name" value="THIOREDOXIN-LIKE PROTEIN HCF164, CHLOROPLASTIC"/>
    <property type="match status" value="1"/>
</dbReference>
<dbReference type="SUPFAM" id="SSF52833">
    <property type="entry name" value="Thioredoxin-like"/>
    <property type="match status" value="1"/>
</dbReference>
<evidence type="ECO:0000313" key="4">
    <source>
        <dbReference type="Proteomes" id="UP000002630"/>
    </source>
</evidence>
<dbReference type="STRING" id="2880.D8LIE0"/>
<dbReference type="Proteomes" id="UP000002630">
    <property type="component" value="Unassembled WGS sequence"/>
</dbReference>
<dbReference type="GO" id="GO:0016671">
    <property type="term" value="F:oxidoreductase activity, acting on a sulfur group of donors, disulfide as acceptor"/>
    <property type="evidence" value="ECO:0007669"/>
    <property type="project" value="TreeGrafter"/>
</dbReference>
<organism evidence="3 4">
    <name type="scientific">Ectocarpus siliculosus</name>
    <name type="common">Brown alga</name>
    <name type="synonym">Conferva siliculosa</name>
    <dbReference type="NCBI Taxonomy" id="2880"/>
    <lineage>
        <taxon>Eukaryota</taxon>
        <taxon>Sar</taxon>
        <taxon>Stramenopiles</taxon>
        <taxon>Ochrophyta</taxon>
        <taxon>PX clade</taxon>
        <taxon>Phaeophyceae</taxon>
        <taxon>Ectocarpales</taxon>
        <taxon>Ectocarpaceae</taxon>
        <taxon>Ectocarpus</taxon>
    </lineage>
</organism>
<evidence type="ECO:0000256" key="1">
    <source>
        <dbReference type="SAM" id="SignalP"/>
    </source>
</evidence>
<keyword evidence="4" id="KW-1185">Reference proteome</keyword>
<dbReference type="InterPro" id="IPR044241">
    <property type="entry name" value="TxlA/HCF164"/>
</dbReference>
<dbReference type="Pfam" id="PF00085">
    <property type="entry name" value="Thioredoxin"/>
    <property type="match status" value="1"/>
</dbReference>
<proteinExistence type="predicted"/>
<dbReference type="Gene3D" id="3.40.30.10">
    <property type="entry name" value="Glutaredoxin"/>
    <property type="match status" value="1"/>
</dbReference>
<dbReference type="OrthoDB" id="2121326at2759"/>
<evidence type="ECO:0000259" key="2">
    <source>
        <dbReference type="PROSITE" id="PS51352"/>
    </source>
</evidence>
<feature type="domain" description="Thioredoxin" evidence="2">
    <location>
        <begin position="132"/>
        <end position="251"/>
    </location>
</feature>
<dbReference type="eggNOG" id="KOG0907">
    <property type="taxonomic scope" value="Eukaryota"/>
</dbReference>
<dbReference type="PROSITE" id="PS51352">
    <property type="entry name" value="THIOREDOXIN_2"/>
    <property type="match status" value="1"/>
</dbReference>
<sequence>MKASCALAVVLGLCRGPTAVVSFLPPPATALAGAKSSAPVAAGPLIAASSVAAGGRGSRLAAAREDCKSCMEAELLEEERKAAAKGGGAEGAATRRAALEEYNRREKARNTKIAFGSFLSAVGLFFFQHAAIAPAQANPVVLLRAMETSSAPLATALTNGKPTVVDFYADWCENCKAMAPSMREIEEQFKNQINFVVVDGSAEKNYDLVDAFRVDGIPHLAMVNGNGEVETAIIGAVPKDVVVDDIKALLAGRPLPFKGFDMFEGEDHNIKGQIEIDG</sequence>
<reference evidence="3 4" key="1">
    <citation type="journal article" date="2010" name="Nature">
        <title>The Ectocarpus genome and the independent evolution of multicellularity in brown algae.</title>
        <authorList>
            <person name="Cock J.M."/>
            <person name="Sterck L."/>
            <person name="Rouze P."/>
            <person name="Scornet D."/>
            <person name="Allen A.E."/>
            <person name="Amoutzias G."/>
            <person name="Anthouard V."/>
            <person name="Artiguenave F."/>
            <person name="Aury J.M."/>
            <person name="Badger J.H."/>
            <person name="Beszteri B."/>
            <person name="Billiau K."/>
            <person name="Bonnet E."/>
            <person name="Bothwell J.H."/>
            <person name="Bowler C."/>
            <person name="Boyen C."/>
            <person name="Brownlee C."/>
            <person name="Carrano C.J."/>
            <person name="Charrier B."/>
            <person name="Cho G.Y."/>
            <person name="Coelho S.M."/>
            <person name="Collen J."/>
            <person name="Corre E."/>
            <person name="Da Silva C."/>
            <person name="Delage L."/>
            <person name="Delaroque N."/>
            <person name="Dittami S.M."/>
            <person name="Doulbeau S."/>
            <person name="Elias M."/>
            <person name="Farnham G."/>
            <person name="Gachon C.M."/>
            <person name="Gschloessl B."/>
            <person name="Heesch S."/>
            <person name="Jabbari K."/>
            <person name="Jubin C."/>
            <person name="Kawai H."/>
            <person name="Kimura K."/>
            <person name="Kloareg B."/>
            <person name="Kupper F.C."/>
            <person name="Lang D."/>
            <person name="Le Bail A."/>
            <person name="Leblanc C."/>
            <person name="Lerouge P."/>
            <person name="Lohr M."/>
            <person name="Lopez P.J."/>
            <person name="Martens C."/>
            <person name="Maumus F."/>
            <person name="Michel G."/>
            <person name="Miranda-Saavedra D."/>
            <person name="Morales J."/>
            <person name="Moreau H."/>
            <person name="Motomura T."/>
            <person name="Nagasato C."/>
            <person name="Napoli C.A."/>
            <person name="Nelson D.R."/>
            <person name="Nyvall-Collen P."/>
            <person name="Peters A.F."/>
            <person name="Pommier C."/>
            <person name="Potin P."/>
            <person name="Poulain J."/>
            <person name="Quesneville H."/>
            <person name="Read B."/>
            <person name="Rensing S.A."/>
            <person name="Ritter A."/>
            <person name="Rousvoal S."/>
            <person name="Samanta M."/>
            <person name="Samson G."/>
            <person name="Schroeder D.C."/>
            <person name="Segurens B."/>
            <person name="Strittmatter M."/>
            <person name="Tonon T."/>
            <person name="Tregear J.W."/>
            <person name="Valentin K."/>
            <person name="von Dassow P."/>
            <person name="Yamagishi T."/>
            <person name="Van de Peer Y."/>
            <person name="Wincker P."/>
        </authorList>
    </citation>
    <scope>NUCLEOTIDE SEQUENCE [LARGE SCALE GENOMIC DNA]</scope>
    <source>
        <strain evidence="4">Ec32 / CCAP1310/4</strain>
    </source>
</reference>
<accession>D8LIE0</accession>
<evidence type="ECO:0000313" key="3">
    <source>
        <dbReference type="EMBL" id="CBN79979.1"/>
    </source>
</evidence>
<gene>
    <name evidence="3" type="ORF">Esi_0022_0054</name>
</gene>
<feature type="chain" id="PRO_5003117176" evidence="1">
    <location>
        <begin position="23"/>
        <end position="278"/>
    </location>
</feature>
<dbReference type="InParanoid" id="D8LIE0"/>
<dbReference type="PANTHER" id="PTHR47353">
    <property type="entry name" value="THIOREDOXIN-LIKE PROTEIN HCF164, CHLOROPLASTIC"/>
    <property type="match status" value="1"/>
</dbReference>
<keyword evidence="1" id="KW-0732">Signal</keyword>
<dbReference type="InterPro" id="IPR013766">
    <property type="entry name" value="Thioredoxin_domain"/>
</dbReference>
<name>D8LIE0_ECTSI</name>
<dbReference type="InterPro" id="IPR036249">
    <property type="entry name" value="Thioredoxin-like_sf"/>
</dbReference>
<feature type="signal peptide" evidence="1">
    <location>
        <begin position="1"/>
        <end position="22"/>
    </location>
</feature>
<dbReference type="AlphaFoldDB" id="D8LIE0"/>